<comment type="caution">
    <text evidence="1">The sequence shown here is derived from an EMBL/GenBank/DDBJ whole genome shotgun (WGS) entry which is preliminary data.</text>
</comment>
<gene>
    <name evidence="1" type="ORF">SAMN05421578_10477</name>
</gene>
<evidence type="ECO:0000313" key="1">
    <source>
        <dbReference type="EMBL" id="SIQ79356.1"/>
    </source>
</evidence>
<evidence type="ECO:0000313" key="2">
    <source>
        <dbReference type="Proteomes" id="UP000186666"/>
    </source>
</evidence>
<name>A0ABY1JUC5_9BACL</name>
<keyword evidence="2" id="KW-1185">Reference proteome</keyword>
<organism evidence="1 2">
    <name type="scientific">Paenibacillus macquariensis</name>
    <dbReference type="NCBI Taxonomy" id="948756"/>
    <lineage>
        <taxon>Bacteria</taxon>
        <taxon>Bacillati</taxon>
        <taxon>Bacillota</taxon>
        <taxon>Bacilli</taxon>
        <taxon>Bacillales</taxon>
        <taxon>Paenibacillaceae</taxon>
        <taxon>Paenibacillus</taxon>
    </lineage>
</organism>
<reference evidence="1 2" key="1">
    <citation type="submission" date="2017-01" db="EMBL/GenBank/DDBJ databases">
        <authorList>
            <person name="Varghese N."/>
            <person name="Submissions S."/>
        </authorList>
    </citation>
    <scope>NUCLEOTIDE SEQUENCE [LARGE SCALE GENOMIC DNA]</scope>
    <source>
        <strain evidence="1 2">ATCC 23464</strain>
    </source>
</reference>
<sequence>MAYNNCPKPTHPHNLKHETLMTVEPWVKHGLWEAQCISVEHALREAAAVSYLIGRGYHPHHAHQIVESWWHCQ</sequence>
<proteinExistence type="predicted"/>
<protein>
    <submittedName>
        <fullName evidence="1">Uncharacterized protein</fullName>
    </submittedName>
</protein>
<dbReference type="EMBL" id="FTNK01000004">
    <property type="protein sequence ID" value="SIQ79356.1"/>
    <property type="molecule type" value="Genomic_DNA"/>
</dbReference>
<accession>A0ABY1JUC5</accession>
<dbReference type="Proteomes" id="UP000186666">
    <property type="component" value="Unassembled WGS sequence"/>
</dbReference>
<dbReference type="RefSeq" id="WP_244555908.1">
    <property type="nucleotide sequence ID" value="NZ_FTNK01000004.1"/>
</dbReference>